<dbReference type="Proteomes" id="UP000502345">
    <property type="component" value="Chromosome"/>
</dbReference>
<accession>A0A6G9D2I8</accession>
<reference evidence="1 2" key="1">
    <citation type="submission" date="2020-03" db="EMBL/GenBank/DDBJ databases">
        <title>Screen low temperature-resistant strains for efficient degradation of petroleum hydrocarbons under the low temperature.</title>
        <authorList>
            <person name="Wang Y."/>
            <person name="Chen J."/>
        </authorList>
    </citation>
    <scope>NUCLEOTIDE SEQUENCE [LARGE SCALE GENOMIC DNA]</scope>
    <source>
        <strain evidence="1 2">KB1</strain>
    </source>
</reference>
<dbReference type="EMBL" id="CP050124">
    <property type="protein sequence ID" value="QIP43368.1"/>
    <property type="molecule type" value="Genomic_DNA"/>
</dbReference>
<gene>
    <name evidence="1" type="ORF">G9444_6125</name>
</gene>
<organism evidence="1 2">
    <name type="scientific">Rhodococcus erythropolis</name>
    <name type="common">Arthrobacter picolinophilus</name>
    <dbReference type="NCBI Taxonomy" id="1833"/>
    <lineage>
        <taxon>Bacteria</taxon>
        <taxon>Bacillati</taxon>
        <taxon>Actinomycetota</taxon>
        <taxon>Actinomycetes</taxon>
        <taxon>Mycobacteriales</taxon>
        <taxon>Nocardiaceae</taxon>
        <taxon>Rhodococcus</taxon>
        <taxon>Rhodococcus erythropolis group</taxon>
    </lineage>
</organism>
<evidence type="ECO:0000313" key="1">
    <source>
        <dbReference type="EMBL" id="QIP43368.1"/>
    </source>
</evidence>
<evidence type="ECO:0000313" key="2">
    <source>
        <dbReference type="Proteomes" id="UP000502345"/>
    </source>
</evidence>
<sequence>MDRASNIAGARSSESLRTMSVFVHTPNRL</sequence>
<proteinExistence type="predicted"/>
<name>A0A6G9D2I8_RHOER</name>
<protein>
    <submittedName>
        <fullName evidence="1">Uncharacterized protein</fullName>
    </submittedName>
</protein>
<dbReference type="AlphaFoldDB" id="A0A6G9D2I8"/>